<dbReference type="GO" id="GO:0003677">
    <property type="term" value="F:DNA binding"/>
    <property type="evidence" value="ECO:0007669"/>
    <property type="project" value="UniProtKB-KW"/>
</dbReference>
<dbReference type="OrthoDB" id="921473at2759"/>
<keyword evidence="4" id="KW-0804">Transcription</keyword>
<evidence type="ECO:0000313" key="7">
    <source>
        <dbReference type="EMBL" id="CAA0807134.1"/>
    </source>
</evidence>
<dbReference type="SMART" id="SM01019">
    <property type="entry name" value="B3"/>
    <property type="match status" value="1"/>
</dbReference>
<evidence type="ECO:0000313" key="8">
    <source>
        <dbReference type="Proteomes" id="UP001153555"/>
    </source>
</evidence>
<dbReference type="EMBL" id="CACSLK010000984">
    <property type="protein sequence ID" value="CAA0807134.1"/>
    <property type="molecule type" value="Genomic_DNA"/>
</dbReference>
<dbReference type="AlphaFoldDB" id="A0A9N7MDJ1"/>
<reference evidence="7" key="1">
    <citation type="submission" date="2019-12" db="EMBL/GenBank/DDBJ databases">
        <authorList>
            <person name="Scholes J."/>
        </authorList>
    </citation>
    <scope>NUCLEOTIDE SEQUENCE</scope>
</reference>
<dbReference type="SUPFAM" id="SSF101936">
    <property type="entry name" value="DNA-binding pseudobarrel domain"/>
    <property type="match status" value="1"/>
</dbReference>
<gene>
    <name evidence="7" type="ORF">SHERM_10000</name>
</gene>
<dbReference type="InterPro" id="IPR003340">
    <property type="entry name" value="B3_DNA-bd"/>
</dbReference>
<evidence type="ECO:0000256" key="5">
    <source>
        <dbReference type="ARBA" id="ARBA00023242"/>
    </source>
</evidence>
<protein>
    <recommendedName>
        <fullName evidence="6">TF-B3 domain-containing protein</fullName>
    </recommendedName>
</protein>
<evidence type="ECO:0000256" key="1">
    <source>
        <dbReference type="ARBA" id="ARBA00004123"/>
    </source>
</evidence>
<dbReference type="GO" id="GO:0005634">
    <property type="term" value="C:nucleus"/>
    <property type="evidence" value="ECO:0007669"/>
    <property type="project" value="UniProtKB-SubCell"/>
</dbReference>
<keyword evidence="2" id="KW-0805">Transcription regulation</keyword>
<evidence type="ECO:0000256" key="2">
    <source>
        <dbReference type="ARBA" id="ARBA00023015"/>
    </source>
</evidence>
<sequence length="202" mass="23515">MDGPLRRFFVVVSNPAKRTMRLPSSLVHEYMCDVPLRCTLTTTAGRMYEVTIRGNVYGVAFDEGWFEFVVAENIQRDYYVWFERNNLKEFVVTVLEENAIERTVEYHFTLEIKKTHIERARLPIPILFWRAHVVGKYDYLTRGTLACAEGEYEVKIVEGHGKVLMQNSRAREFINRSGIVEGSKCIFHLFPDEYVGFVMSIA</sequence>
<dbReference type="InterPro" id="IPR015300">
    <property type="entry name" value="DNA-bd_pseudobarrel_sf"/>
</dbReference>
<organism evidence="7 8">
    <name type="scientific">Striga hermonthica</name>
    <name type="common">Purple witchweed</name>
    <name type="synonym">Buchnera hermonthica</name>
    <dbReference type="NCBI Taxonomy" id="68872"/>
    <lineage>
        <taxon>Eukaryota</taxon>
        <taxon>Viridiplantae</taxon>
        <taxon>Streptophyta</taxon>
        <taxon>Embryophyta</taxon>
        <taxon>Tracheophyta</taxon>
        <taxon>Spermatophyta</taxon>
        <taxon>Magnoliopsida</taxon>
        <taxon>eudicotyledons</taxon>
        <taxon>Gunneridae</taxon>
        <taxon>Pentapetalae</taxon>
        <taxon>asterids</taxon>
        <taxon>lamiids</taxon>
        <taxon>Lamiales</taxon>
        <taxon>Orobanchaceae</taxon>
        <taxon>Buchnereae</taxon>
        <taxon>Striga</taxon>
    </lineage>
</organism>
<keyword evidence="5" id="KW-0539">Nucleus</keyword>
<evidence type="ECO:0000256" key="4">
    <source>
        <dbReference type="ARBA" id="ARBA00023163"/>
    </source>
</evidence>
<comment type="caution">
    <text evidence="7">The sequence shown here is derived from an EMBL/GenBank/DDBJ whole genome shotgun (WGS) entry which is preliminary data.</text>
</comment>
<dbReference type="Gene3D" id="2.40.330.10">
    <property type="entry name" value="DNA-binding pseudobarrel domain"/>
    <property type="match status" value="1"/>
</dbReference>
<dbReference type="Proteomes" id="UP001153555">
    <property type="component" value="Unassembled WGS sequence"/>
</dbReference>
<feature type="domain" description="TF-B3" evidence="6">
    <location>
        <begin position="8"/>
        <end position="98"/>
    </location>
</feature>
<name>A0A9N7MDJ1_STRHE</name>
<keyword evidence="8" id="KW-1185">Reference proteome</keyword>
<keyword evidence="3" id="KW-0238">DNA-binding</keyword>
<accession>A0A9N7MDJ1</accession>
<comment type="subcellular location">
    <subcellularLocation>
        <location evidence="1">Nucleus</location>
    </subcellularLocation>
</comment>
<evidence type="ECO:0000256" key="3">
    <source>
        <dbReference type="ARBA" id="ARBA00023125"/>
    </source>
</evidence>
<evidence type="ECO:0000259" key="6">
    <source>
        <dbReference type="SMART" id="SM01019"/>
    </source>
</evidence>
<proteinExistence type="predicted"/>